<evidence type="ECO:0000256" key="1">
    <source>
        <dbReference type="SAM" id="MobiDB-lite"/>
    </source>
</evidence>
<geneLocation type="mitochondrion" evidence="4"/>
<keyword evidence="2" id="KW-0472">Membrane</keyword>
<feature type="transmembrane region" description="Helical" evidence="2">
    <location>
        <begin position="6"/>
        <end position="25"/>
    </location>
</feature>
<dbReference type="AlphaFoldDB" id="A0A0G4IS13"/>
<gene>
    <name evidence="3" type="ORF">PBRA_006242</name>
    <name evidence="4" type="ORF">PLBR_LOCUS3267</name>
</gene>
<evidence type="ECO:0000313" key="4">
    <source>
        <dbReference type="EMBL" id="SPQ96052.1"/>
    </source>
</evidence>
<evidence type="ECO:0000313" key="5">
    <source>
        <dbReference type="Proteomes" id="UP000039324"/>
    </source>
</evidence>
<reference evidence="4 6" key="2">
    <citation type="submission" date="2018-03" db="EMBL/GenBank/DDBJ databases">
        <authorList>
            <person name="Fogelqvist J."/>
        </authorList>
    </citation>
    <scope>NUCLEOTIDE SEQUENCE [LARGE SCALE GENOMIC DNA]</scope>
</reference>
<dbReference type="EMBL" id="CDSF01000082">
    <property type="protein sequence ID" value="CEO98128.1"/>
    <property type="molecule type" value="Genomic_DNA"/>
</dbReference>
<accession>A0A0G4IS13</accession>
<reference evidence="3 5" key="1">
    <citation type="submission" date="2015-02" db="EMBL/GenBank/DDBJ databases">
        <authorList>
            <person name="Chooi Y.-H."/>
        </authorList>
    </citation>
    <scope>NUCLEOTIDE SEQUENCE [LARGE SCALE GENOMIC DNA]</scope>
    <source>
        <strain evidence="3">E3</strain>
    </source>
</reference>
<feature type="transmembrane region" description="Helical" evidence="2">
    <location>
        <begin position="122"/>
        <end position="139"/>
    </location>
</feature>
<evidence type="ECO:0000313" key="3">
    <source>
        <dbReference type="EMBL" id="CEO98128.1"/>
    </source>
</evidence>
<organism evidence="3 5">
    <name type="scientific">Plasmodiophora brassicae</name>
    <name type="common">Clubroot disease agent</name>
    <dbReference type="NCBI Taxonomy" id="37360"/>
    <lineage>
        <taxon>Eukaryota</taxon>
        <taxon>Sar</taxon>
        <taxon>Rhizaria</taxon>
        <taxon>Endomyxa</taxon>
        <taxon>Phytomyxea</taxon>
        <taxon>Plasmodiophorida</taxon>
        <taxon>Plasmodiophoridae</taxon>
        <taxon>Plasmodiophora</taxon>
    </lineage>
</organism>
<keyword evidence="2" id="KW-1133">Transmembrane helix</keyword>
<proteinExistence type="predicted"/>
<evidence type="ECO:0000313" key="6">
    <source>
        <dbReference type="Proteomes" id="UP000290189"/>
    </source>
</evidence>
<keyword evidence="5" id="KW-1185">Reference proteome</keyword>
<protein>
    <submittedName>
        <fullName evidence="3">Uncharacterized protein</fullName>
    </submittedName>
</protein>
<sequence>MARWNDVHALLVLLVAPYMVGLVSARGRSISEVVKPGSIGGGRTPTRASSVPAPGRLADHASRASQRNASRITPAHVAATLAVVMLPVVLKKAHDAVRDSSRRRGRPRSLWPVPRRMSWKNVVFGLPAVAFPVAWWVAIRPRRQRQMRKHVPLPHLHQRGGRTNSQAALFVLICTFAFLFIIGLACVACSERSSRSPSLSDDHPLRLSCHDVLRPDQ</sequence>
<feature type="region of interest" description="Disordered" evidence="1">
    <location>
        <begin position="38"/>
        <end position="70"/>
    </location>
</feature>
<evidence type="ECO:0000256" key="2">
    <source>
        <dbReference type="SAM" id="Phobius"/>
    </source>
</evidence>
<name>A0A0G4IS13_PLABS</name>
<dbReference type="Proteomes" id="UP000039324">
    <property type="component" value="Unassembled WGS sequence"/>
</dbReference>
<feature type="transmembrane region" description="Helical" evidence="2">
    <location>
        <begin position="167"/>
        <end position="185"/>
    </location>
</feature>
<dbReference type="EMBL" id="OVEO01000005">
    <property type="protein sequence ID" value="SPQ96052.1"/>
    <property type="molecule type" value="Genomic_DNA"/>
</dbReference>
<dbReference type="Proteomes" id="UP000290189">
    <property type="component" value="Unassembled WGS sequence"/>
</dbReference>
<keyword evidence="4" id="KW-0496">Mitochondrion</keyword>
<keyword evidence="2" id="KW-0812">Transmembrane</keyword>